<dbReference type="InterPro" id="IPR011499">
    <property type="entry name" value="Lipid_A_biosynth_N"/>
</dbReference>
<evidence type="ECO:0000259" key="2">
    <source>
        <dbReference type="SMART" id="SM01259"/>
    </source>
</evidence>
<dbReference type="GO" id="GO:0016020">
    <property type="term" value="C:membrane"/>
    <property type="evidence" value="ECO:0007669"/>
    <property type="project" value="GOC"/>
</dbReference>
<dbReference type="Pfam" id="PF07578">
    <property type="entry name" value="LAB_N"/>
    <property type="match status" value="1"/>
</dbReference>
<accession>A0A060C3M4</accession>
<dbReference type="SMART" id="SM01259">
    <property type="entry name" value="LAB_N"/>
    <property type="match status" value="1"/>
</dbReference>
<name>A0A060C3M4_9CHLA</name>
<feature type="transmembrane region" description="Helical" evidence="1">
    <location>
        <begin position="51"/>
        <end position="70"/>
    </location>
</feature>
<protein>
    <submittedName>
        <fullName evidence="3">LAB_N</fullName>
    </submittedName>
</protein>
<dbReference type="Gene3D" id="1.20.1280.290">
    <property type="match status" value="1"/>
</dbReference>
<proteinExistence type="predicted"/>
<sequence length="137" mass="15796">NLRLKGVWNKVPLVLRWLLLITPLVAALATSVEYSGTEFVNEFLRNHEVPLGLVVFGTVGQAVFTLRFVYQWFYSNKRHKSVLPPTFWWISLTGSCIIVVYGILRYDPVLMLGQSVGFISYIRNLMIGYRESPNREE</sequence>
<evidence type="ECO:0000313" key="3">
    <source>
        <dbReference type="EMBL" id="AIA89824.1"/>
    </source>
</evidence>
<dbReference type="EMBL" id="KF122528">
    <property type="protein sequence ID" value="AIA89824.1"/>
    <property type="molecule type" value="Genomic_DNA"/>
</dbReference>
<organism evidence="3">
    <name type="scientific">uncultured Chlamydia sp</name>
    <dbReference type="NCBI Taxonomy" id="199738"/>
    <lineage>
        <taxon>Bacteria</taxon>
        <taxon>Pseudomonadati</taxon>
        <taxon>Chlamydiota</taxon>
        <taxon>Chlamydiia</taxon>
        <taxon>Chlamydiales</taxon>
        <taxon>Chlamydiaceae</taxon>
        <taxon>Chlamydia/Chlamydophila group</taxon>
        <taxon>Chlamydia</taxon>
        <taxon>environmental samples</taxon>
    </lineage>
</organism>
<dbReference type="GO" id="GO:0008915">
    <property type="term" value="F:lipid-A-disaccharide synthase activity"/>
    <property type="evidence" value="ECO:0007669"/>
    <property type="project" value="InterPro"/>
</dbReference>
<feature type="domain" description="Lipid A biosynthesis N-terminal" evidence="2">
    <location>
        <begin position="56"/>
        <end position="127"/>
    </location>
</feature>
<reference evidence="3" key="1">
    <citation type="journal article" date="2013" name="Environ. Microbiol.">
        <title>Seasonally variable intestinal metagenomes of the red palm weevil (Rhynchophorus ferrugineus).</title>
        <authorList>
            <person name="Jia S."/>
            <person name="Zhang X."/>
            <person name="Zhang G."/>
            <person name="Yin A."/>
            <person name="Zhang S."/>
            <person name="Li F."/>
            <person name="Wang L."/>
            <person name="Zhao D."/>
            <person name="Yun Q."/>
            <person name="Tala"/>
            <person name="Wang J."/>
            <person name="Sun G."/>
            <person name="Baabdullah M."/>
            <person name="Yu X."/>
            <person name="Hu S."/>
            <person name="Al-Mssallem I.S."/>
            <person name="Yu J."/>
        </authorList>
    </citation>
    <scope>NUCLEOTIDE SEQUENCE</scope>
</reference>
<keyword evidence="1" id="KW-1133">Transmembrane helix</keyword>
<keyword evidence="1" id="KW-0472">Membrane</keyword>
<dbReference type="GO" id="GO:0009245">
    <property type="term" value="P:lipid A biosynthetic process"/>
    <property type="evidence" value="ECO:0007669"/>
    <property type="project" value="InterPro"/>
</dbReference>
<feature type="non-terminal residue" evidence="3">
    <location>
        <position position="1"/>
    </location>
</feature>
<dbReference type="AlphaFoldDB" id="A0A060C3M4"/>
<evidence type="ECO:0000256" key="1">
    <source>
        <dbReference type="SAM" id="Phobius"/>
    </source>
</evidence>
<keyword evidence="1" id="KW-0812">Transmembrane</keyword>
<feature type="transmembrane region" description="Helical" evidence="1">
    <location>
        <begin position="82"/>
        <end position="104"/>
    </location>
</feature>